<feature type="domain" description="AB hydrolase-1" evidence="1">
    <location>
        <begin position="30"/>
        <end position="262"/>
    </location>
</feature>
<dbReference type="InterPro" id="IPR000073">
    <property type="entry name" value="AB_hydrolase_1"/>
</dbReference>
<dbReference type="Proteomes" id="UP001596101">
    <property type="component" value="Unassembled WGS sequence"/>
</dbReference>
<dbReference type="InterPro" id="IPR029058">
    <property type="entry name" value="AB_hydrolase_fold"/>
</dbReference>
<dbReference type="RefSeq" id="WP_034303221.1">
    <property type="nucleotide sequence ID" value="NZ_JBHSMR010000004.1"/>
</dbReference>
<organism evidence="2 3">
    <name type="scientific">Massilia suwonensis</name>
    <dbReference type="NCBI Taxonomy" id="648895"/>
    <lineage>
        <taxon>Bacteria</taxon>
        <taxon>Pseudomonadati</taxon>
        <taxon>Pseudomonadota</taxon>
        <taxon>Betaproteobacteria</taxon>
        <taxon>Burkholderiales</taxon>
        <taxon>Oxalobacteraceae</taxon>
        <taxon>Telluria group</taxon>
        <taxon>Massilia</taxon>
    </lineage>
</organism>
<evidence type="ECO:0000313" key="3">
    <source>
        <dbReference type="Proteomes" id="UP001596101"/>
    </source>
</evidence>
<gene>
    <name evidence="2" type="ORF">ACFPQ5_02730</name>
</gene>
<dbReference type="InterPro" id="IPR000639">
    <property type="entry name" value="Epox_hydrolase-like"/>
</dbReference>
<comment type="caution">
    <text evidence="2">The sequence shown here is derived from an EMBL/GenBank/DDBJ whole genome shotgun (WGS) entry which is preliminary data.</text>
</comment>
<proteinExistence type="predicted"/>
<dbReference type="SUPFAM" id="SSF53474">
    <property type="entry name" value="alpha/beta-Hydrolases"/>
    <property type="match status" value="1"/>
</dbReference>
<keyword evidence="2" id="KW-0378">Hydrolase</keyword>
<name>A0ABW0MFT6_9BURK</name>
<protein>
    <submittedName>
        <fullName evidence="2">Alpha/beta fold hydrolase</fullName>
    </submittedName>
</protein>
<evidence type="ECO:0000259" key="1">
    <source>
        <dbReference type="Pfam" id="PF00561"/>
    </source>
</evidence>
<sequence length="278" mass="30598">MTTNPNPEIGKTVVANGVKTNYHEQGEGAPVLLIHGSGPGVTGWANWRLTMPALARQFRVLAPDMVGFGYTERPAGVQYNMDTWVSHIIDFMDALGIERAHVVGNSFGGGLALALAIRAPQRVNRLVLMGSAGIAFPITEGLDRVWGYTPSLDNMRGLLDVFAYNRNLVNDELARMRYEASIRPGFQEAFSQMFPAPRQRGVDGLASPVEAIRALPHETMVVHGREDKVIPLESSYQLFGLIPKSQLHVFGQCGHWTQIEHAARFNQLVGDFFAEGED</sequence>
<evidence type="ECO:0000313" key="2">
    <source>
        <dbReference type="EMBL" id="MFC5477089.1"/>
    </source>
</evidence>
<dbReference type="PRINTS" id="PR00111">
    <property type="entry name" value="ABHYDROLASE"/>
</dbReference>
<reference evidence="3" key="1">
    <citation type="journal article" date="2019" name="Int. J. Syst. Evol. Microbiol.">
        <title>The Global Catalogue of Microorganisms (GCM) 10K type strain sequencing project: providing services to taxonomists for standard genome sequencing and annotation.</title>
        <authorList>
            <consortium name="The Broad Institute Genomics Platform"/>
            <consortium name="The Broad Institute Genome Sequencing Center for Infectious Disease"/>
            <person name="Wu L."/>
            <person name="Ma J."/>
        </authorList>
    </citation>
    <scope>NUCLEOTIDE SEQUENCE [LARGE SCALE GENOMIC DNA]</scope>
    <source>
        <strain evidence="3">CCUG 43111</strain>
    </source>
</reference>
<dbReference type="PANTHER" id="PTHR46438:SF11">
    <property type="entry name" value="LIPASE-RELATED"/>
    <property type="match status" value="1"/>
</dbReference>
<keyword evidence="3" id="KW-1185">Reference proteome</keyword>
<dbReference type="Pfam" id="PF00561">
    <property type="entry name" value="Abhydrolase_1"/>
    <property type="match status" value="1"/>
</dbReference>
<accession>A0ABW0MFT6</accession>
<dbReference type="EMBL" id="JBHSMR010000004">
    <property type="protein sequence ID" value="MFC5477089.1"/>
    <property type="molecule type" value="Genomic_DNA"/>
</dbReference>
<dbReference type="Gene3D" id="3.40.50.1820">
    <property type="entry name" value="alpha/beta hydrolase"/>
    <property type="match status" value="1"/>
</dbReference>
<dbReference type="PRINTS" id="PR00412">
    <property type="entry name" value="EPOXHYDRLASE"/>
</dbReference>
<dbReference type="PANTHER" id="PTHR46438">
    <property type="entry name" value="ALPHA/BETA-HYDROLASES SUPERFAMILY PROTEIN"/>
    <property type="match status" value="1"/>
</dbReference>
<dbReference type="GO" id="GO:0016787">
    <property type="term" value="F:hydrolase activity"/>
    <property type="evidence" value="ECO:0007669"/>
    <property type="project" value="UniProtKB-KW"/>
</dbReference>